<feature type="region of interest" description="Disordered" evidence="1">
    <location>
        <begin position="86"/>
        <end position="109"/>
    </location>
</feature>
<reference evidence="2" key="1">
    <citation type="journal article" date="2020" name="Stud. Mycol.">
        <title>101 Dothideomycetes genomes: a test case for predicting lifestyles and emergence of pathogens.</title>
        <authorList>
            <person name="Haridas S."/>
            <person name="Albert R."/>
            <person name="Binder M."/>
            <person name="Bloem J."/>
            <person name="Labutti K."/>
            <person name="Salamov A."/>
            <person name="Andreopoulos B."/>
            <person name="Baker S."/>
            <person name="Barry K."/>
            <person name="Bills G."/>
            <person name="Bluhm B."/>
            <person name="Cannon C."/>
            <person name="Castanera R."/>
            <person name="Culley D."/>
            <person name="Daum C."/>
            <person name="Ezra D."/>
            <person name="Gonzalez J."/>
            <person name="Henrissat B."/>
            <person name="Kuo A."/>
            <person name="Liang C."/>
            <person name="Lipzen A."/>
            <person name="Lutzoni F."/>
            <person name="Magnuson J."/>
            <person name="Mondo S."/>
            <person name="Nolan M."/>
            <person name="Ohm R."/>
            <person name="Pangilinan J."/>
            <person name="Park H.-J."/>
            <person name="Ramirez L."/>
            <person name="Alfaro M."/>
            <person name="Sun H."/>
            <person name="Tritt A."/>
            <person name="Yoshinaga Y."/>
            <person name="Zwiers L.-H."/>
            <person name="Turgeon B."/>
            <person name="Goodwin S."/>
            <person name="Spatafora J."/>
            <person name="Crous P."/>
            <person name="Grigoriev I."/>
        </authorList>
    </citation>
    <scope>NUCLEOTIDE SEQUENCE</scope>
    <source>
        <strain evidence="2">CBS 627.86</strain>
    </source>
</reference>
<accession>A0A6A5ZSY3</accession>
<protein>
    <submittedName>
        <fullName evidence="2">Uncharacterized protein</fullName>
    </submittedName>
</protein>
<evidence type="ECO:0000313" key="2">
    <source>
        <dbReference type="EMBL" id="KAF2122356.1"/>
    </source>
</evidence>
<dbReference type="Proteomes" id="UP000799770">
    <property type="component" value="Unassembled WGS sequence"/>
</dbReference>
<name>A0A6A5ZSY3_9PLEO</name>
<dbReference type="EMBL" id="ML977311">
    <property type="protein sequence ID" value="KAF2122356.1"/>
    <property type="molecule type" value="Genomic_DNA"/>
</dbReference>
<organism evidence="2 3">
    <name type="scientific">Lophiotrema nucula</name>
    <dbReference type="NCBI Taxonomy" id="690887"/>
    <lineage>
        <taxon>Eukaryota</taxon>
        <taxon>Fungi</taxon>
        <taxon>Dikarya</taxon>
        <taxon>Ascomycota</taxon>
        <taxon>Pezizomycotina</taxon>
        <taxon>Dothideomycetes</taxon>
        <taxon>Pleosporomycetidae</taxon>
        <taxon>Pleosporales</taxon>
        <taxon>Lophiotremataceae</taxon>
        <taxon>Lophiotrema</taxon>
    </lineage>
</organism>
<dbReference type="OrthoDB" id="3786746at2759"/>
<proteinExistence type="predicted"/>
<evidence type="ECO:0000313" key="3">
    <source>
        <dbReference type="Proteomes" id="UP000799770"/>
    </source>
</evidence>
<dbReference type="AlphaFoldDB" id="A0A6A5ZSY3"/>
<sequence length="154" mass="17561">MSSYPPNSPYGLPRSPRPQQMLYPIDTSVGRRDSNNTNKRYDSGNSSPYTSNDSTPETCISEKNGMLIDNRQHSRETAIFANATIPLSPASSSSASNHGSDNDEVYFGEGVRPRKRNPFARLFCCFGKEERARRKADRWVVEYERPEDCHWTEY</sequence>
<gene>
    <name evidence="2" type="ORF">BDV96DRAFT_594244</name>
</gene>
<feature type="region of interest" description="Disordered" evidence="1">
    <location>
        <begin position="1"/>
        <end position="70"/>
    </location>
</feature>
<feature type="compositionally biased region" description="Polar residues" evidence="1">
    <location>
        <begin position="43"/>
        <end position="58"/>
    </location>
</feature>
<keyword evidence="3" id="KW-1185">Reference proteome</keyword>
<feature type="compositionally biased region" description="Basic and acidic residues" evidence="1">
    <location>
        <begin position="29"/>
        <end position="42"/>
    </location>
</feature>
<evidence type="ECO:0000256" key="1">
    <source>
        <dbReference type="SAM" id="MobiDB-lite"/>
    </source>
</evidence>